<dbReference type="InterPro" id="IPR000523">
    <property type="entry name" value="Mg_chelatse_chII-like_cat_dom"/>
</dbReference>
<dbReference type="InterPro" id="IPR003593">
    <property type="entry name" value="AAA+_ATPase"/>
</dbReference>
<dbReference type="RefSeq" id="WP_115939025.1">
    <property type="nucleotide sequence ID" value="NZ_JARJNT010000002.1"/>
</dbReference>
<dbReference type="Pfam" id="PF17863">
    <property type="entry name" value="AAA_lid_2"/>
    <property type="match status" value="1"/>
</dbReference>
<organism evidence="6 7">
    <name type="scientific">Cutibacterium namnetense</name>
    <dbReference type="NCBI Taxonomy" id="1574624"/>
    <lineage>
        <taxon>Bacteria</taxon>
        <taxon>Bacillati</taxon>
        <taxon>Actinomycetota</taxon>
        <taxon>Actinomycetes</taxon>
        <taxon>Propionibacteriales</taxon>
        <taxon>Propionibacteriaceae</taxon>
        <taxon>Cutibacterium</taxon>
    </lineage>
</organism>
<keyword evidence="2" id="KW-0547">Nucleotide-binding</keyword>
<dbReference type="PANTHER" id="PTHR32039:SF9">
    <property type="entry name" value="MAGNESIUM-CHELATASE SUBUNIT CHLI-2, CHLOROPLASTIC"/>
    <property type="match status" value="1"/>
</dbReference>
<accession>A0ABX9I9R7</accession>
<sequence>MAQRPVYPFCAIVGQEEMKLALILATISPDLSGVLIRGEKGTAKSTAVRGLAALLPKHQEVPGAYHLSPEEYPDHAAELGLPQPMPTPRTVQVPVVELPVGATEDRVTGTLDMETALREGRRRFEPGLLATAHRAILYVDEVNLLDDHVVDLLLDSAAMGVNTVEREGVSITHPARFTLVGTMNPEEGELRPQLLDRFGLCVTVSGEDDPHKRIEVIRRRMTFEDDPTGFSRTWEQDGHELGERIRCASELITQVVITDETLMTAARTCLNAHVDGHRADIMMVRASRTLAAWNGRTEITTEDLSQAARLVLPHRMRRRPLDSVSRTV</sequence>
<keyword evidence="7" id="KW-1185">Reference proteome</keyword>
<evidence type="ECO:0000256" key="2">
    <source>
        <dbReference type="ARBA" id="ARBA00022741"/>
    </source>
</evidence>
<evidence type="ECO:0000313" key="6">
    <source>
        <dbReference type="EMBL" id="REB69397.1"/>
    </source>
</evidence>
<dbReference type="Gene3D" id="1.10.8.80">
    <property type="entry name" value="Magnesium chelatase subunit I, C-Terminal domain"/>
    <property type="match status" value="1"/>
</dbReference>
<dbReference type="Pfam" id="PF01078">
    <property type="entry name" value="Mg_chelatase"/>
    <property type="match status" value="1"/>
</dbReference>
<dbReference type="InterPro" id="IPR045006">
    <property type="entry name" value="CHLI-like"/>
</dbReference>
<dbReference type="SUPFAM" id="SSF52540">
    <property type="entry name" value="P-loop containing nucleoside triphosphate hydrolases"/>
    <property type="match status" value="1"/>
</dbReference>
<dbReference type="PANTHER" id="PTHR32039">
    <property type="entry name" value="MAGNESIUM-CHELATASE SUBUNIT CHLI"/>
    <property type="match status" value="1"/>
</dbReference>
<proteinExistence type="inferred from homology"/>
<dbReference type="Gene3D" id="3.40.50.300">
    <property type="entry name" value="P-loop containing nucleotide triphosphate hydrolases"/>
    <property type="match status" value="1"/>
</dbReference>
<dbReference type="EMBL" id="PCZS01000002">
    <property type="protein sequence ID" value="REB69397.1"/>
    <property type="molecule type" value="Genomic_DNA"/>
</dbReference>
<dbReference type="CDD" id="cd00009">
    <property type="entry name" value="AAA"/>
    <property type="match status" value="1"/>
</dbReference>
<comment type="caution">
    <text evidence="6">The sequence shown here is derived from an EMBL/GenBank/DDBJ whole genome shotgun (WGS) entry which is preliminary data.</text>
</comment>
<evidence type="ECO:0000256" key="4">
    <source>
        <dbReference type="ARBA" id="ARBA00030759"/>
    </source>
</evidence>
<dbReference type="InterPro" id="IPR027417">
    <property type="entry name" value="P-loop_NTPase"/>
</dbReference>
<feature type="domain" description="AAA+ ATPase" evidence="5">
    <location>
        <begin position="30"/>
        <end position="208"/>
    </location>
</feature>
<dbReference type="Proteomes" id="UP000256324">
    <property type="component" value="Unassembled WGS sequence"/>
</dbReference>
<protein>
    <recommendedName>
        <fullName evidence="4">Mg-protoporphyrin IX chelatase</fullName>
    </recommendedName>
</protein>
<comment type="similarity">
    <text evidence="1">Belongs to the Mg-chelatase subunits D/I family.</text>
</comment>
<keyword evidence="3" id="KW-0067">ATP-binding</keyword>
<dbReference type="SMART" id="SM00382">
    <property type="entry name" value="AAA"/>
    <property type="match status" value="1"/>
</dbReference>
<gene>
    <name evidence="6" type="ORF">CP880_08235</name>
</gene>
<dbReference type="InterPro" id="IPR041628">
    <property type="entry name" value="ChlI/MoxR_AAA_lid"/>
</dbReference>
<evidence type="ECO:0000256" key="1">
    <source>
        <dbReference type="ARBA" id="ARBA00005799"/>
    </source>
</evidence>
<reference evidence="6 7" key="1">
    <citation type="submission" date="2017-09" db="EMBL/GenBank/DDBJ databases">
        <authorList>
            <person name="Bumgarner R.E."/>
        </authorList>
    </citation>
    <scope>NUCLEOTIDE SEQUENCE [LARGE SCALE GENOMIC DNA]</scope>
    <source>
        <strain evidence="6 7">T34998</strain>
    </source>
</reference>
<name>A0ABX9I9R7_9ACTN</name>
<evidence type="ECO:0000256" key="3">
    <source>
        <dbReference type="ARBA" id="ARBA00022840"/>
    </source>
</evidence>
<evidence type="ECO:0000313" key="7">
    <source>
        <dbReference type="Proteomes" id="UP000256324"/>
    </source>
</evidence>
<evidence type="ECO:0000259" key="5">
    <source>
        <dbReference type="SMART" id="SM00382"/>
    </source>
</evidence>